<protein>
    <submittedName>
        <fullName evidence="2">Cobalt transporter</fullName>
    </submittedName>
</protein>
<evidence type="ECO:0000313" key="3">
    <source>
        <dbReference type="Proteomes" id="UP000292110"/>
    </source>
</evidence>
<dbReference type="RefSeq" id="WP_130162121.1">
    <property type="nucleotide sequence ID" value="NZ_SGIM01000006.1"/>
</dbReference>
<feature type="compositionally biased region" description="Basic and acidic residues" evidence="1">
    <location>
        <begin position="10"/>
        <end position="22"/>
    </location>
</feature>
<dbReference type="AlphaFoldDB" id="A0A4Q6XGP2"/>
<dbReference type="Proteomes" id="UP000292110">
    <property type="component" value="Unassembled WGS sequence"/>
</dbReference>
<evidence type="ECO:0000256" key="1">
    <source>
        <dbReference type="SAM" id="MobiDB-lite"/>
    </source>
</evidence>
<sequence length="168" mass="19413">MALEQQDNQITERTKQSEKIGRTQDTLASQLELIAPDGSMYVSYYYIPQMNSVVEAQRVRKALIPFAAILVEHNIDLEVRHLTLYHHDDSIDEVTSVLQALNLGAELQQTMSHYEPLELANFKPQQSDESSNKQERVGFYLKAAQNFLYVVLEKCRQWIKALRSKKDK</sequence>
<keyword evidence="3" id="KW-1185">Reference proteome</keyword>
<gene>
    <name evidence="2" type="ORF">EXE30_09225</name>
</gene>
<proteinExistence type="predicted"/>
<organism evidence="2 3">
    <name type="scientific">Acinetobacter halotolerans</name>
    <dbReference type="NCBI Taxonomy" id="1752076"/>
    <lineage>
        <taxon>Bacteria</taxon>
        <taxon>Pseudomonadati</taxon>
        <taxon>Pseudomonadota</taxon>
        <taxon>Gammaproteobacteria</taxon>
        <taxon>Moraxellales</taxon>
        <taxon>Moraxellaceae</taxon>
        <taxon>Acinetobacter</taxon>
    </lineage>
</organism>
<reference evidence="2 3" key="1">
    <citation type="submission" date="2019-02" db="EMBL/GenBank/DDBJ databases">
        <title>The draft genome of Acinetobacter halotolerans strain JCM 31009.</title>
        <authorList>
            <person name="Qin J."/>
            <person name="Feng Y."/>
            <person name="Nemec A."/>
            <person name="Zong Z."/>
        </authorList>
    </citation>
    <scope>NUCLEOTIDE SEQUENCE [LARGE SCALE GENOMIC DNA]</scope>
    <source>
        <strain evidence="2 3">JCM 31009</strain>
    </source>
</reference>
<dbReference type="EMBL" id="SGIM01000006">
    <property type="protein sequence ID" value="RZF52735.1"/>
    <property type="molecule type" value="Genomic_DNA"/>
</dbReference>
<name>A0A4Q6XGP2_9GAMM</name>
<evidence type="ECO:0000313" key="2">
    <source>
        <dbReference type="EMBL" id="RZF52735.1"/>
    </source>
</evidence>
<feature type="region of interest" description="Disordered" evidence="1">
    <location>
        <begin position="1"/>
        <end position="22"/>
    </location>
</feature>
<accession>A0A4Q6XGP2</accession>
<comment type="caution">
    <text evidence="2">The sequence shown here is derived from an EMBL/GenBank/DDBJ whole genome shotgun (WGS) entry which is preliminary data.</text>
</comment>